<proteinExistence type="predicted"/>
<dbReference type="Gene3D" id="1.20.1280.50">
    <property type="match status" value="1"/>
</dbReference>
<dbReference type="SMART" id="SM00367">
    <property type="entry name" value="LRR_CC"/>
    <property type="match status" value="7"/>
</dbReference>
<sequence>MGQSASVARSIHQHHQHHHHHTQATAFWKPNKADPTPPDPPNSTSSRDVVFSPPDLTRDFTDGIPDECLALIFHSLGSGDRKRCSLVCRRWLSVESNSRHRLSLDARAALLDAVPGLFSRFDSVAKLSLKCERRSDSIGDEALALISQKCPLLTRLKLRACRQISDVGMSVLANNCKNLKKLSCGSSTFGAKGISVVVSSCPLLEELSIKRLRGLTDESDLIVPPKSSSLKSICLKEIFNGQFFGPLIAESPKLKTLKLFRCSGDWDRLLEDITWKVPGLVEVHLEKIQVSDRGLCAFTSCLELEIFHLVKTPDCTDAGISSVARKCKLLRKIHIDGWKSNRIGDEGLCTVARNCRNVQELVLIGVNPTLLSVGLIAENCKNLERLALCGSDTIGDAEISCIASKCVSLKKLCIKSCQISNQGMEALGTGCPNLVKVKVKKCRRVTIEVADWLRSSREGLAVNLDVESPALVEQVDASTSESGLQENVDDQFPVMVEENNPSDIPSRTNSMSVLSKARLRFKSGRNFLAKTLRKLSYYN</sequence>
<dbReference type="Pfam" id="PF25372">
    <property type="entry name" value="DUF7885"/>
    <property type="match status" value="1"/>
</dbReference>
<dbReference type="STRING" id="29655.A0A0K9PXS5"/>
<gene>
    <name evidence="3" type="ORF">ZOSMA_142G00130</name>
</gene>
<dbReference type="PANTHER" id="PTHR13318:SF92">
    <property type="entry name" value="F-BOX_LRR-REPEAT PROTEIN 8-RELATED"/>
    <property type="match status" value="1"/>
</dbReference>
<dbReference type="SUPFAM" id="SSF81383">
    <property type="entry name" value="F-box domain"/>
    <property type="match status" value="1"/>
</dbReference>
<dbReference type="GO" id="GO:0019005">
    <property type="term" value="C:SCF ubiquitin ligase complex"/>
    <property type="evidence" value="ECO:0000318"/>
    <property type="project" value="GO_Central"/>
</dbReference>
<dbReference type="InterPro" id="IPR001810">
    <property type="entry name" value="F-box_dom"/>
</dbReference>
<dbReference type="GO" id="GO:0031146">
    <property type="term" value="P:SCF-dependent proteasomal ubiquitin-dependent protein catabolic process"/>
    <property type="evidence" value="ECO:0000318"/>
    <property type="project" value="GO_Central"/>
</dbReference>
<reference evidence="4" key="1">
    <citation type="journal article" date="2016" name="Nature">
        <title>The genome of the seagrass Zostera marina reveals angiosperm adaptation to the sea.</title>
        <authorList>
            <person name="Olsen J.L."/>
            <person name="Rouze P."/>
            <person name="Verhelst B."/>
            <person name="Lin Y.-C."/>
            <person name="Bayer T."/>
            <person name="Collen J."/>
            <person name="Dattolo E."/>
            <person name="De Paoli E."/>
            <person name="Dittami S."/>
            <person name="Maumus F."/>
            <person name="Michel G."/>
            <person name="Kersting A."/>
            <person name="Lauritano C."/>
            <person name="Lohaus R."/>
            <person name="Toepel M."/>
            <person name="Tonon T."/>
            <person name="Vanneste K."/>
            <person name="Amirebrahimi M."/>
            <person name="Brakel J."/>
            <person name="Bostroem C."/>
            <person name="Chovatia M."/>
            <person name="Grimwood J."/>
            <person name="Jenkins J.W."/>
            <person name="Jueterbock A."/>
            <person name="Mraz A."/>
            <person name="Stam W.T."/>
            <person name="Tice H."/>
            <person name="Bornberg-Bauer E."/>
            <person name="Green P.J."/>
            <person name="Pearson G.A."/>
            <person name="Procaccini G."/>
            <person name="Duarte C.M."/>
            <person name="Schmutz J."/>
            <person name="Reusch T.B.H."/>
            <person name="Van de Peer Y."/>
        </authorList>
    </citation>
    <scope>NUCLEOTIDE SEQUENCE [LARGE SCALE GENOMIC DNA]</scope>
    <source>
        <strain evidence="4">cv. Finnish</strain>
    </source>
</reference>
<organism evidence="3 4">
    <name type="scientific">Zostera marina</name>
    <name type="common">Eelgrass</name>
    <dbReference type="NCBI Taxonomy" id="29655"/>
    <lineage>
        <taxon>Eukaryota</taxon>
        <taxon>Viridiplantae</taxon>
        <taxon>Streptophyta</taxon>
        <taxon>Embryophyta</taxon>
        <taxon>Tracheophyta</taxon>
        <taxon>Spermatophyta</taxon>
        <taxon>Magnoliopsida</taxon>
        <taxon>Liliopsida</taxon>
        <taxon>Zosteraceae</taxon>
        <taxon>Zostera</taxon>
    </lineage>
</organism>
<dbReference type="SUPFAM" id="SSF52047">
    <property type="entry name" value="RNI-like"/>
    <property type="match status" value="1"/>
</dbReference>
<dbReference type="GO" id="GO:0005737">
    <property type="term" value="C:cytoplasm"/>
    <property type="evidence" value="ECO:0007669"/>
    <property type="project" value="UniProtKB-ARBA"/>
</dbReference>
<dbReference type="InterPro" id="IPR057207">
    <property type="entry name" value="FBXL15_LRR"/>
</dbReference>
<evidence type="ECO:0000313" key="3">
    <source>
        <dbReference type="EMBL" id="KMZ73714.1"/>
    </source>
</evidence>
<evidence type="ECO:0000256" key="1">
    <source>
        <dbReference type="SAM" id="MobiDB-lite"/>
    </source>
</evidence>
<dbReference type="InterPro" id="IPR032675">
    <property type="entry name" value="LRR_dom_sf"/>
</dbReference>
<dbReference type="AlphaFoldDB" id="A0A0K9PXS5"/>
<comment type="caution">
    <text evidence="3">The sequence shown here is derived from an EMBL/GenBank/DDBJ whole genome shotgun (WGS) entry which is preliminary data.</text>
</comment>
<accession>A0A0K9PXS5</accession>
<feature type="compositionally biased region" description="Basic residues" evidence="1">
    <location>
        <begin position="11"/>
        <end position="22"/>
    </location>
</feature>
<dbReference type="OrthoDB" id="423607at2759"/>
<dbReference type="Gene3D" id="3.80.10.10">
    <property type="entry name" value="Ribonuclease Inhibitor"/>
    <property type="match status" value="1"/>
</dbReference>
<evidence type="ECO:0000313" key="4">
    <source>
        <dbReference type="Proteomes" id="UP000036987"/>
    </source>
</evidence>
<protein>
    <submittedName>
        <fullName evidence="3">F-box family protein</fullName>
    </submittedName>
</protein>
<dbReference type="InterPro" id="IPR036047">
    <property type="entry name" value="F-box-like_dom_sf"/>
</dbReference>
<feature type="domain" description="F-box" evidence="2">
    <location>
        <begin position="64"/>
        <end position="104"/>
    </location>
</feature>
<evidence type="ECO:0000259" key="2">
    <source>
        <dbReference type="SMART" id="SM00256"/>
    </source>
</evidence>
<dbReference type="Pfam" id="PF13516">
    <property type="entry name" value="LRR_6"/>
    <property type="match status" value="1"/>
</dbReference>
<dbReference type="EMBL" id="LFYR01000543">
    <property type="protein sequence ID" value="KMZ73714.1"/>
    <property type="molecule type" value="Genomic_DNA"/>
</dbReference>
<name>A0A0K9PXS5_ZOSMR</name>
<dbReference type="Proteomes" id="UP000036987">
    <property type="component" value="Unassembled WGS sequence"/>
</dbReference>
<dbReference type="InterPro" id="IPR006553">
    <property type="entry name" value="Leu-rich_rpt_Cys-con_subtyp"/>
</dbReference>
<keyword evidence="4" id="KW-1185">Reference proteome</keyword>
<dbReference type="OMA" id="ETVHVDR"/>
<dbReference type="FunFam" id="1.20.1280.50:FF:000005">
    <property type="entry name" value="F-box/LRR-repeat protein 3 isoform X1"/>
    <property type="match status" value="1"/>
</dbReference>
<dbReference type="InterPro" id="IPR001611">
    <property type="entry name" value="Leu-rich_rpt"/>
</dbReference>
<dbReference type="FunFam" id="3.80.10.10:FF:000449">
    <property type="entry name" value="F-box protein SKIP2"/>
    <property type="match status" value="1"/>
</dbReference>
<dbReference type="PANTHER" id="PTHR13318">
    <property type="entry name" value="PARTNER OF PAIRED, ISOFORM B-RELATED"/>
    <property type="match status" value="1"/>
</dbReference>
<dbReference type="CDD" id="cd22159">
    <property type="entry name" value="F-box_AtTIR1-like"/>
    <property type="match status" value="1"/>
</dbReference>
<dbReference type="Pfam" id="PF12937">
    <property type="entry name" value="F-box-like"/>
    <property type="match status" value="1"/>
</dbReference>
<feature type="region of interest" description="Disordered" evidence="1">
    <location>
        <begin position="1"/>
        <end position="52"/>
    </location>
</feature>
<dbReference type="SMART" id="SM00256">
    <property type="entry name" value="FBOX"/>
    <property type="match status" value="1"/>
</dbReference>